<evidence type="ECO:0000313" key="2">
    <source>
        <dbReference type="Proteomes" id="UP001500220"/>
    </source>
</evidence>
<dbReference type="PANTHER" id="PTHR38440">
    <property type="entry name" value="UPF0398 PROTEIN YPSA"/>
    <property type="match status" value="1"/>
</dbReference>
<proteinExistence type="predicted"/>
<dbReference type="Gene3D" id="3.40.50.450">
    <property type="match status" value="1"/>
</dbReference>
<evidence type="ECO:0000313" key="1">
    <source>
        <dbReference type="EMBL" id="GAA0510401.1"/>
    </source>
</evidence>
<sequence length="159" mass="17263">MIRLAITGHRELSAETSRIVDVALRQEIARYSPDDLVGISCLADGADSLFAKAILEHGGKLVTAVPAAEYRIGLPSEHHSIYDDLFRQSSKVIKLDHVKSDSRAHMDGSLRMIEEADAMLAVWDGKPARGYGGTADIVEAARNKGLPVTVIWPEGASRE</sequence>
<dbReference type="InterPro" id="IPR010697">
    <property type="entry name" value="YspA"/>
</dbReference>
<gene>
    <name evidence="1" type="ORF">GCM10009545_10520</name>
</gene>
<dbReference type="SUPFAM" id="SSF102405">
    <property type="entry name" value="MCP/YpsA-like"/>
    <property type="match status" value="1"/>
</dbReference>
<dbReference type="RefSeq" id="WP_346072322.1">
    <property type="nucleotide sequence ID" value="NZ_BAAAHC010000005.1"/>
</dbReference>
<name>A0ABP3M057_9PSEU</name>
<organism evidence="1 2">
    <name type="scientific">Saccharopolyspora thermophila</name>
    <dbReference type="NCBI Taxonomy" id="89367"/>
    <lineage>
        <taxon>Bacteria</taxon>
        <taxon>Bacillati</taxon>
        <taxon>Actinomycetota</taxon>
        <taxon>Actinomycetes</taxon>
        <taxon>Pseudonocardiales</taxon>
        <taxon>Pseudonocardiaceae</taxon>
        <taxon>Saccharopolyspora</taxon>
    </lineage>
</organism>
<protein>
    <submittedName>
        <fullName evidence="1">Uncharacterized protein</fullName>
    </submittedName>
</protein>
<reference evidence="2" key="1">
    <citation type="journal article" date="2019" name="Int. J. Syst. Evol. Microbiol.">
        <title>The Global Catalogue of Microorganisms (GCM) 10K type strain sequencing project: providing services to taxonomists for standard genome sequencing and annotation.</title>
        <authorList>
            <consortium name="The Broad Institute Genomics Platform"/>
            <consortium name="The Broad Institute Genome Sequencing Center for Infectious Disease"/>
            <person name="Wu L."/>
            <person name="Ma J."/>
        </authorList>
    </citation>
    <scope>NUCLEOTIDE SEQUENCE [LARGE SCALE GENOMIC DNA]</scope>
    <source>
        <strain evidence="2">JCM 10664</strain>
    </source>
</reference>
<dbReference type="PANTHER" id="PTHR38440:SF1">
    <property type="entry name" value="UPF0398 PROTEIN SPR0331"/>
    <property type="match status" value="1"/>
</dbReference>
<dbReference type="EMBL" id="BAAAHC010000005">
    <property type="protein sequence ID" value="GAA0510401.1"/>
    <property type="molecule type" value="Genomic_DNA"/>
</dbReference>
<dbReference type="Proteomes" id="UP001500220">
    <property type="component" value="Unassembled WGS sequence"/>
</dbReference>
<comment type="caution">
    <text evidence="1">The sequence shown here is derived from an EMBL/GenBank/DDBJ whole genome shotgun (WGS) entry which is preliminary data.</text>
</comment>
<accession>A0ABP3M057</accession>
<keyword evidence="2" id="KW-1185">Reference proteome</keyword>